<dbReference type="AlphaFoldDB" id="A0AAV4YCB2"/>
<evidence type="ECO:0000313" key="2">
    <source>
        <dbReference type="Proteomes" id="UP001054945"/>
    </source>
</evidence>
<name>A0AAV4YCB2_CAEEX</name>
<dbReference type="Proteomes" id="UP001054945">
    <property type="component" value="Unassembled WGS sequence"/>
</dbReference>
<organism evidence="1 2">
    <name type="scientific">Caerostris extrusa</name>
    <name type="common">Bark spider</name>
    <name type="synonym">Caerostris bankana</name>
    <dbReference type="NCBI Taxonomy" id="172846"/>
    <lineage>
        <taxon>Eukaryota</taxon>
        <taxon>Metazoa</taxon>
        <taxon>Ecdysozoa</taxon>
        <taxon>Arthropoda</taxon>
        <taxon>Chelicerata</taxon>
        <taxon>Arachnida</taxon>
        <taxon>Araneae</taxon>
        <taxon>Araneomorphae</taxon>
        <taxon>Entelegynae</taxon>
        <taxon>Araneoidea</taxon>
        <taxon>Araneidae</taxon>
        <taxon>Caerostris</taxon>
    </lineage>
</organism>
<comment type="caution">
    <text evidence="1">The sequence shown here is derived from an EMBL/GenBank/DDBJ whole genome shotgun (WGS) entry which is preliminary data.</text>
</comment>
<evidence type="ECO:0000313" key="1">
    <source>
        <dbReference type="EMBL" id="GIZ04710.1"/>
    </source>
</evidence>
<protein>
    <submittedName>
        <fullName evidence="1">Uncharacterized protein</fullName>
    </submittedName>
</protein>
<sequence>MFRISNCLALSLSDSIQIRFRVYRRVRLAQIKKTGNQHHSWAGFDQKLSAAIFLCSTPGRGALLPERGNNLAEFRGDCLPEISNVWILVVFDECRIKVIRMEMDLSSTRFRN</sequence>
<keyword evidence="2" id="KW-1185">Reference proteome</keyword>
<gene>
    <name evidence="1" type="ORF">CEXT_785251</name>
</gene>
<proteinExistence type="predicted"/>
<dbReference type="EMBL" id="BPLR01019124">
    <property type="protein sequence ID" value="GIZ04710.1"/>
    <property type="molecule type" value="Genomic_DNA"/>
</dbReference>
<reference evidence="1 2" key="1">
    <citation type="submission" date="2021-06" db="EMBL/GenBank/DDBJ databases">
        <title>Caerostris extrusa draft genome.</title>
        <authorList>
            <person name="Kono N."/>
            <person name="Arakawa K."/>
        </authorList>
    </citation>
    <scope>NUCLEOTIDE SEQUENCE [LARGE SCALE GENOMIC DNA]</scope>
</reference>
<accession>A0AAV4YCB2</accession>